<dbReference type="PROSITE" id="PS50818">
    <property type="entry name" value="INTEIN_C_TER"/>
    <property type="match status" value="1"/>
</dbReference>
<keyword evidence="3" id="KW-0732">Signal</keyword>
<dbReference type="Proteomes" id="UP001183777">
    <property type="component" value="Unassembled WGS sequence"/>
</dbReference>
<dbReference type="PROSITE" id="PS50817">
    <property type="entry name" value="INTEIN_N_TER"/>
    <property type="match status" value="1"/>
</dbReference>
<dbReference type="InterPro" id="IPR006530">
    <property type="entry name" value="YD"/>
</dbReference>
<dbReference type="NCBIfam" id="TIGR01643">
    <property type="entry name" value="YD_repeat_2x"/>
    <property type="match status" value="2"/>
</dbReference>
<dbReference type="InterPro" id="IPR006141">
    <property type="entry name" value="Intein_N"/>
</dbReference>
<dbReference type="Gene3D" id="2.180.10.10">
    <property type="entry name" value="RHS repeat-associated core"/>
    <property type="match status" value="2"/>
</dbReference>
<evidence type="ECO:0000259" key="4">
    <source>
        <dbReference type="SMART" id="SM00306"/>
    </source>
</evidence>
<dbReference type="PANTHER" id="PTHR32305:SF17">
    <property type="entry name" value="TRNA NUCLEASE WAPA"/>
    <property type="match status" value="1"/>
</dbReference>
<feature type="region of interest" description="Disordered" evidence="2">
    <location>
        <begin position="793"/>
        <end position="817"/>
    </location>
</feature>
<dbReference type="InterPro" id="IPR031325">
    <property type="entry name" value="RHS_repeat"/>
</dbReference>
<keyword evidence="6" id="KW-1185">Reference proteome</keyword>
<gene>
    <name evidence="5" type="ORF">RM649_18430</name>
</gene>
<feature type="region of interest" description="Disordered" evidence="2">
    <location>
        <begin position="41"/>
        <end position="87"/>
    </location>
</feature>
<feature type="chain" id="PRO_5045489155" evidence="3">
    <location>
        <begin position="40"/>
        <end position="2281"/>
    </location>
</feature>
<proteinExistence type="predicted"/>
<dbReference type="Pfam" id="PF25023">
    <property type="entry name" value="TEN_YD-shell"/>
    <property type="match status" value="1"/>
</dbReference>
<feature type="compositionally biased region" description="Polar residues" evidence="2">
    <location>
        <begin position="1022"/>
        <end position="1042"/>
    </location>
</feature>
<name>A0ABU2RL82_9ACTN</name>
<dbReference type="NCBIfam" id="TIGR01443">
    <property type="entry name" value="intein_Cterm"/>
    <property type="match status" value="1"/>
</dbReference>
<dbReference type="InterPro" id="IPR022385">
    <property type="entry name" value="Rhs_assc_core"/>
</dbReference>
<dbReference type="InterPro" id="IPR050708">
    <property type="entry name" value="T6SS_VgrG/RHS"/>
</dbReference>
<feature type="compositionally biased region" description="Low complexity" evidence="2">
    <location>
        <begin position="1043"/>
        <end position="1070"/>
    </location>
</feature>
<dbReference type="PANTHER" id="PTHR32305">
    <property type="match status" value="1"/>
</dbReference>
<dbReference type="RefSeq" id="WP_237529930.1">
    <property type="nucleotide sequence ID" value="NZ_JAVREX010000007.1"/>
</dbReference>
<dbReference type="Pfam" id="PF05593">
    <property type="entry name" value="RHS_repeat"/>
    <property type="match status" value="1"/>
</dbReference>
<feature type="compositionally biased region" description="Basic and acidic residues" evidence="2">
    <location>
        <begin position="51"/>
        <end position="66"/>
    </location>
</feature>
<dbReference type="InterPro" id="IPR030934">
    <property type="entry name" value="Intein_C"/>
</dbReference>
<evidence type="ECO:0000313" key="5">
    <source>
        <dbReference type="EMBL" id="MDT0429610.1"/>
    </source>
</evidence>
<evidence type="ECO:0000256" key="2">
    <source>
        <dbReference type="SAM" id="MobiDB-lite"/>
    </source>
</evidence>
<dbReference type="SMART" id="SM00306">
    <property type="entry name" value="HintN"/>
    <property type="match status" value="1"/>
</dbReference>
<dbReference type="InterPro" id="IPR056823">
    <property type="entry name" value="TEN-like_YD-shell"/>
</dbReference>
<dbReference type="Gene3D" id="2.170.16.10">
    <property type="entry name" value="Hedgehog/Intein (Hint) domain"/>
    <property type="match status" value="1"/>
</dbReference>
<evidence type="ECO:0000256" key="1">
    <source>
        <dbReference type="ARBA" id="ARBA00022737"/>
    </source>
</evidence>
<protein>
    <submittedName>
        <fullName evidence="5">Polymorphic toxin-type HINT domain-containing protein</fullName>
    </submittedName>
</protein>
<feature type="signal peptide" evidence="3">
    <location>
        <begin position="1"/>
        <end position="39"/>
    </location>
</feature>
<feature type="domain" description="Hint" evidence="4">
    <location>
        <begin position="2039"/>
        <end position="2140"/>
    </location>
</feature>
<accession>A0ABU2RL82</accession>
<sequence length="2281" mass="245764">MYGKPRSRREVVRRRRVALGLSTALIATLLQAVAFTATADAPGTGRLPVTDPDKPIARGKTIETKPRTVSKGPRTPQKAPSAAWPEAGSAAVTLRAPAAEAGEPVRAKGLPLHLNTPAKQVKSATGGHVDARVLSQDAAQSAGIDGLLITLSAQNEDSAGAVGADVDYSSFAQAFGGSYASRLKLVQLPACVLTTPDERRCRTMLPVAADNDTETQTLTAPAVSVDADGPTVLAAVAGDEGMTGDYKATPLSAASAWSTNLNAGSFGWSYNIPVPVVPGNLAPSVGLSYSSGSIDGRTGNSNNQSSWAGDGFDLWPGYIERRYKPCADDGQTASDGVNKPADLCWGYDNAHISFNGKSSELVPVSKDEFRLQQDDGTRITRLKNADRDNGDDDNEYWRVTDPAGNHYFFGYHRLEGWTKGKETTDSTWTVPVYGDDTGEPCHAATFANSWCQQAWRWNLDYATDTHGNAMAYYYNKESNSYGRNLKEADDTPYTRGGYLDRIEYGLKADQLYSAKPLAKVTFTSAERCIPDSHTDCSSISKDAFYWYDTPWDMNCETATTCDNGRLSPTFWTRKRLTGITTEVLKGSTYSAVDSYKLTHRWGQADIDYQLLLDSLQHTGHTTTTPITLPATTFAYTQLENRLDKTGDGYAPFVKDRLSTVADETGGQIAVKYSASACNAAGLPTPQTNSTRCFPQMLGGSDTEAPEQHWFNKYVVTSTTVSDRTGGAADALTTYDYLDGAAWHYDDDDGLTKENSKTWSQWRGYGHVRVKTGGEGGGTALKTQKDSYFLRGMDGDRKTQAGGTKSVTVPLGDGEGAAITDHESATGFTYKTEAYSAPDGKVLEKTIDRPWHHETGRRSRSWGTITSNLTGTAHTQTLTSLDDGAGAKWRTSSKAMTYDTVAGRLTQTADYGETAVADNTCTRVTYATNTDANILTQPSRTETVAGDCSATPDRAKDVLYDVRTAYDGGAYGAAPTRGDATTAATITKHDGTTATYLETGTTYDGYGRPLTVTDLTADVTATESSTPVRRTRSDGLTQTTTYSPDTGFPTTITTKTPPARASDTTTTQTTTTTLEPLRGQPVSVKDTNGKVTAYAYDSLGRSDKVWLANRKTGQTPSYEYDYFIEDGKAVAVRTLTLNNGGVQVPSWILYDGLLRARQTQDVGPDGGSLIADTFYDERGLVAKNLATYYTTTAPSKTLFPPRDALKVETQTWHTYDGLGRATETRQIAGNGDGGTVLGTTRILYGGDRTTVIPPQGGTATTTLTDVSGQITELRQHHTRSATAAYDTTAYAYSLNGRLTKVTDPSGNQWSYQYDLLGRTTTTTDPDKGTTRIVYDDRSRVTTTTDANNTVLYHAYDQLGRPTELREDNATGALRAAWTYDTVSGAKGHPASSIRYVGGAAYTNQVTQYDTLYRPTRTAVTIPETTENKGLAGTYQAGTLYGTSGLVTGASYSAAGSLPGGSYSYTYDDTLRPVSLLGDGYQADTNYSSTGKPLQYTYSSPASGTRKTGVTNTYEWGTQRLATSRVERDDVAGVDRSTAYTYDQSGNILSISDASRSGTDDQCFTYDYLRRLTEAWTESDTTCQGAASADAVGGTAPYWHSYTYDLTGNRKTETLHDPTGTTSNDIQRSYSYPAPGTSQPHTLTKITEAGPTGSVVTGYNYDKAGNTTARPNAGEDQTLQWDTEGHLAKVIQPVTGKADEVTSYVYDAEGNRLITRGPDKTVLNVGNTELVVAKGATTAKATRYIGLGGGSQAVQADDGSITITIADHVGTGQLAVSTKGLQLSQRRTLPFGGNRGDTAGTWPGSKGFVGGIDDTDTTGLTHLGAREYDSTTGRFVSVDPVMDLADPQQINGYAYANNTPVTSSDPSGLYLDDGTGHSQPRPGATVPKGVGVPRGYTPDGGGCYYTCKSAPSPDVDIEDPTGIINATINASRDARQEIYRAVNFYADAGTAGKWLHAYQHELQPYYTKHQVVDANTVIAQAARICFDEEIDCSQPMLDYFQDVENARISEVGLYENSFRGVSQAAVASKTGLGKALSSRVCKCFLAGTDVLMEDGTTKDIEDIELGDKVQAVDPETGEAGPRAVTRLIRTEGDKYFNELSIATADGIEKLTATHEHPLWSPSEHDWVVAGDMQPSMTLLTESGATVVVTGNRAFTQRARTYNLTVDDLHTYYVLAGQTPVLVHNSNCPNGKLSDPLPRGMNNKIASAYDDVKAGRIPSHDTYGGREHSWWAGSKEYRVPGRPETDRILEKELPNGVKVYGWTSTHYTKIQRFSAPHFPDSGWN</sequence>
<feature type="region of interest" description="Disordered" evidence="2">
    <location>
        <begin position="1786"/>
        <end position="1806"/>
    </location>
</feature>
<dbReference type="NCBIfam" id="TIGR03696">
    <property type="entry name" value="Rhs_assc_core"/>
    <property type="match status" value="1"/>
</dbReference>
<evidence type="ECO:0000313" key="6">
    <source>
        <dbReference type="Proteomes" id="UP001183777"/>
    </source>
</evidence>
<dbReference type="InterPro" id="IPR036844">
    <property type="entry name" value="Hint_dom_sf"/>
</dbReference>
<comment type="caution">
    <text evidence="5">The sequence shown here is derived from an EMBL/GenBank/DDBJ whole genome shotgun (WGS) entry which is preliminary data.</text>
</comment>
<feature type="region of interest" description="Disordered" evidence="2">
    <location>
        <begin position="1022"/>
        <end position="1070"/>
    </location>
</feature>
<dbReference type="InterPro" id="IPR003587">
    <property type="entry name" value="Hint_dom_N"/>
</dbReference>
<dbReference type="SUPFAM" id="SSF51294">
    <property type="entry name" value="Hedgehog/intein (Hint) domain"/>
    <property type="match status" value="1"/>
</dbReference>
<dbReference type="Pfam" id="PF07591">
    <property type="entry name" value="PT-HINT"/>
    <property type="match status" value="1"/>
</dbReference>
<dbReference type="EMBL" id="JAVREX010000007">
    <property type="protein sequence ID" value="MDT0429610.1"/>
    <property type="molecule type" value="Genomic_DNA"/>
</dbReference>
<keyword evidence="1" id="KW-0677">Repeat</keyword>
<feature type="region of interest" description="Disordered" evidence="2">
    <location>
        <begin position="1862"/>
        <end position="1890"/>
    </location>
</feature>
<dbReference type="CDD" id="cd00081">
    <property type="entry name" value="Hint"/>
    <property type="match status" value="1"/>
</dbReference>
<reference evidence="6" key="1">
    <citation type="submission" date="2023-07" db="EMBL/GenBank/DDBJ databases">
        <title>30 novel species of actinomycetes from the DSMZ collection.</title>
        <authorList>
            <person name="Nouioui I."/>
        </authorList>
    </citation>
    <scope>NUCLEOTIDE SEQUENCE [LARGE SCALE GENOMIC DNA]</scope>
    <source>
        <strain evidence="6">DSM 41770</strain>
    </source>
</reference>
<organism evidence="5 6">
    <name type="scientific">Streptomyces salyersiae</name>
    <dbReference type="NCBI Taxonomy" id="3075530"/>
    <lineage>
        <taxon>Bacteria</taxon>
        <taxon>Bacillati</taxon>
        <taxon>Actinomycetota</taxon>
        <taxon>Actinomycetes</taxon>
        <taxon>Kitasatosporales</taxon>
        <taxon>Streptomycetaceae</taxon>
        <taxon>Streptomyces</taxon>
    </lineage>
</organism>
<evidence type="ECO:0000256" key="3">
    <source>
        <dbReference type="SAM" id="SignalP"/>
    </source>
</evidence>